<organism evidence="1 2">
    <name type="scientific">Pseudomonas nitroreducens</name>
    <dbReference type="NCBI Taxonomy" id="46680"/>
    <lineage>
        <taxon>Bacteria</taxon>
        <taxon>Pseudomonadati</taxon>
        <taxon>Pseudomonadota</taxon>
        <taxon>Gammaproteobacteria</taxon>
        <taxon>Pseudomonadales</taxon>
        <taxon>Pseudomonadaceae</taxon>
        <taxon>Pseudomonas</taxon>
    </lineage>
</organism>
<dbReference type="AlphaFoldDB" id="A0A5R9AFU9"/>
<dbReference type="RefSeq" id="WP_138212029.1">
    <property type="nucleotide sequence ID" value="NZ_VASG01000001.1"/>
</dbReference>
<name>A0A5R9AFU9_PSENT</name>
<sequence length="111" mass="12472">MTTPSERSRAVLQARELLAALANNPELDESVRESAQGVLRHFPTPSEMHQAGLIEESSRFGAIFESTDRASRYGWPATEWGFAKRCVCRLTRLLIRFLASGPVKRVEALDR</sequence>
<protein>
    <submittedName>
        <fullName evidence="1">Uncharacterized protein</fullName>
    </submittedName>
</protein>
<dbReference type="EMBL" id="VASG01000001">
    <property type="protein sequence ID" value="TLP77652.1"/>
    <property type="molecule type" value="Genomic_DNA"/>
</dbReference>
<gene>
    <name evidence="1" type="ORF">FEA48_00200</name>
</gene>
<reference evidence="1 2" key="1">
    <citation type="submission" date="2019-05" db="EMBL/GenBank/DDBJ databases">
        <authorList>
            <person name="Moore K."/>
            <person name="O'Neill P."/>
            <person name="Farbos A."/>
            <person name="Studholme D.J."/>
        </authorList>
    </citation>
    <scope>NUCLEOTIDE SEQUENCE [LARGE SCALE GENOMIC DNA]</scope>
    <source>
        <strain evidence="1 2">DSM 9128</strain>
    </source>
</reference>
<reference evidence="2" key="2">
    <citation type="submission" date="2019-06" db="EMBL/GenBank/DDBJ databases">
        <title>AzeR, a transcriptional regulator that responds to azelaic acid in Pseudomonas nitroreducens.</title>
        <authorList>
            <person name="Bez C."/>
            <person name="Javvadi S.G."/>
            <person name="Bertani I."/>
            <person name="Devescovi G."/>
            <person name="Studholme D.J."/>
            <person name="Geller A."/>
            <person name="Levy A."/>
            <person name="Venturi V."/>
        </authorList>
    </citation>
    <scope>NUCLEOTIDE SEQUENCE [LARGE SCALE GENOMIC DNA]</scope>
    <source>
        <strain evidence="2">DSM 9128</strain>
    </source>
</reference>
<dbReference type="Proteomes" id="UP000307510">
    <property type="component" value="Unassembled WGS sequence"/>
</dbReference>
<evidence type="ECO:0000313" key="1">
    <source>
        <dbReference type="EMBL" id="TLP77652.1"/>
    </source>
</evidence>
<accession>A0A5R9AFU9</accession>
<evidence type="ECO:0000313" key="2">
    <source>
        <dbReference type="Proteomes" id="UP000307510"/>
    </source>
</evidence>
<comment type="caution">
    <text evidence="1">The sequence shown here is derived from an EMBL/GenBank/DDBJ whole genome shotgun (WGS) entry which is preliminary data.</text>
</comment>
<proteinExistence type="predicted"/>
<dbReference type="InterPro" id="IPR049723">
    <property type="entry name" value="BPSL0761-like"/>
</dbReference>
<dbReference type="NCBIfam" id="NF041728">
    <property type="entry name" value="BPSL0761_fam"/>
    <property type="match status" value="1"/>
</dbReference>